<reference evidence="1 2" key="1">
    <citation type="journal article" date="2021" name="Cell Host Microbe">
        <title>in vivo commensal control of Clostridioides difficile virulence.</title>
        <authorList>
            <person name="Girinathan B.P."/>
            <person name="Dibenedetto N."/>
            <person name="Worley J.N."/>
            <person name="Peltier J."/>
            <person name="Arrieta-Ortiz M.L."/>
            <person name="Rupa Christinal Immanuel S."/>
            <person name="Lavin R."/>
            <person name="Delaney M.L."/>
            <person name="Cummins C."/>
            <person name="Hoffmann M."/>
            <person name="Luo Y."/>
            <person name="Gonzalez-Escalona N."/>
            <person name="Allard M."/>
            <person name="Onderdonk A.B."/>
            <person name="Gerber G.K."/>
            <person name="Sonenshein A.L."/>
            <person name="Baliga N."/>
            <person name="Dupuy B."/>
            <person name="Bry L."/>
        </authorList>
    </citation>
    <scope>NUCLEOTIDE SEQUENCE [LARGE SCALE GENOMIC DNA]</scope>
    <source>
        <strain evidence="1 2">DSM 599</strain>
    </source>
</reference>
<dbReference type="Proteomes" id="UP001299068">
    <property type="component" value="Unassembled WGS sequence"/>
</dbReference>
<proteinExistence type="predicted"/>
<evidence type="ECO:0000313" key="2">
    <source>
        <dbReference type="Proteomes" id="UP001299068"/>
    </source>
</evidence>
<evidence type="ECO:0000313" key="1">
    <source>
        <dbReference type="EMBL" id="MBY0756910.1"/>
    </source>
</evidence>
<sequence length="141" mass="15859">MKFELTINELGRLLKKLGDEYKLELMTKMELSGGWMTMHGEATIESIPAESVGCKSKSNNIISIRVKSNDSEHGTSLKLTGAKNLKFKIDVASTRYKELAPGKLTLNQIKVNDEECKLRIDENIIFKIPGTVEEVIDFIEK</sequence>
<dbReference type="RefSeq" id="WP_221862116.1">
    <property type="nucleotide sequence ID" value="NZ_JAIKTU010000014.1"/>
</dbReference>
<protein>
    <submittedName>
        <fullName evidence="1">UDP-N-acetylglucosamine pyrophosphorylase</fullName>
    </submittedName>
</protein>
<name>A0ABS7L1I2_CLOSR</name>
<organism evidence="1 2">
    <name type="scientific">Clostridium sardiniense</name>
    <name type="common">Clostridium absonum</name>
    <dbReference type="NCBI Taxonomy" id="29369"/>
    <lineage>
        <taxon>Bacteria</taxon>
        <taxon>Bacillati</taxon>
        <taxon>Bacillota</taxon>
        <taxon>Clostridia</taxon>
        <taxon>Eubacteriales</taxon>
        <taxon>Clostridiaceae</taxon>
        <taxon>Clostridium</taxon>
    </lineage>
</organism>
<keyword evidence="2" id="KW-1185">Reference proteome</keyword>
<accession>A0ABS7L1I2</accession>
<gene>
    <name evidence="1" type="ORF">K5V21_15805</name>
</gene>
<comment type="caution">
    <text evidence="1">The sequence shown here is derived from an EMBL/GenBank/DDBJ whole genome shotgun (WGS) entry which is preliminary data.</text>
</comment>
<dbReference type="EMBL" id="JAIKTU010000014">
    <property type="protein sequence ID" value="MBY0756910.1"/>
    <property type="molecule type" value="Genomic_DNA"/>
</dbReference>